<evidence type="ECO:0000313" key="8">
    <source>
        <dbReference type="EMBL" id="OLQ13682.1"/>
    </source>
</evidence>
<accession>A0A1Q9F246</accession>
<comment type="similarity">
    <text evidence="2">Belongs to the major facilitator superfamily. Sugar transporter (TC 2.A.1.1) family.</text>
</comment>
<keyword evidence="8" id="KW-0762">Sugar transport</keyword>
<organism evidence="8 9">
    <name type="scientific">Symbiodinium microadriaticum</name>
    <name type="common">Dinoflagellate</name>
    <name type="synonym">Zooxanthella microadriatica</name>
    <dbReference type="NCBI Taxonomy" id="2951"/>
    <lineage>
        <taxon>Eukaryota</taxon>
        <taxon>Sar</taxon>
        <taxon>Alveolata</taxon>
        <taxon>Dinophyceae</taxon>
        <taxon>Suessiales</taxon>
        <taxon>Symbiodiniaceae</taxon>
        <taxon>Symbiodinium</taxon>
    </lineage>
</organism>
<dbReference type="InterPro" id="IPR005829">
    <property type="entry name" value="Sugar_transporter_CS"/>
</dbReference>
<keyword evidence="9" id="KW-1185">Reference proteome</keyword>
<dbReference type="Gene3D" id="1.20.1250.20">
    <property type="entry name" value="MFS general substrate transporter like domains"/>
    <property type="match status" value="2"/>
</dbReference>
<evidence type="ECO:0000313" key="9">
    <source>
        <dbReference type="Proteomes" id="UP000186817"/>
    </source>
</evidence>
<comment type="caution">
    <text evidence="8">The sequence shown here is derived from an EMBL/GenBank/DDBJ whole genome shotgun (WGS) entry which is preliminary data.</text>
</comment>
<dbReference type="SUPFAM" id="SSF103473">
    <property type="entry name" value="MFS general substrate transporter"/>
    <property type="match status" value="1"/>
</dbReference>
<evidence type="ECO:0000256" key="6">
    <source>
        <dbReference type="SAM" id="Phobius"/>
    </source>
</evidence>
<sequence length="766" mass="81266">MSGAILCEDNATVAFWEGLTVNGFNIAAAIAAVLAGHLLVDKHGRRPALFIGSLLFAAGGGLQTSAQNAIMLIVGRVVAGIGVGITSSAGPAFISEVAPEKIRGMLVGIYQNNVCLAIVAAAVLNYAVHDETFGWRLSLGLQVAMGLLVVLGLFFVCETPRFLETVGCVCLVVIPFVAACVPETKGKTLEEIVPLFRFSGWKGFRAFAKGNLHGGRGYVASVEDSGYATANRFYQLKGGQGECLSLRTVKVDRPDSEEEHGLSRSVTDSGSCLEGLCDCDDFAPFRGGRSLLRAAPAAGEIRYSGAAPDVPGDGAKEWLIARSLADCSRLPSRMRDIDFWLFLVLSTKSDARAKSPGDDSTFLGSGNLGGTLGNFNLPLMVPSTLPGAQLFRDGHGEVAIGAPRSFFTRNSLVLIPNFLSQRDCHLLRAAADQRVALQPAAAKLASSESYAACREGLDRLPLSDLSSGAQEISEQILARLLGFFEAWPSLAQQVFERTTGLAGLRFAFAAGEPAVNRYEAGIVIIMGELVLLRPQQGVAVLFHGQLKHAGRADKGPEASLRGKLQSHGGADVDTSLAADGRFSRALPSPLAAGRDLARGAVVGGAPAASLLLALVAYGCDLLVRGPQASSEMTVLLAEAERINASVVLGDRDVDLTLKRAQRMMLVLMGMLLIVVDMVVAMMTEDVDNYGDDAGWSVTLTSAVSQVAYVAGLVVMAPAWGEILRASFQKSLDQDRELRSIRQELMPQAHDHFSEALIEAQEIISRP</sequence>
<proteinExistence type="inferred from homology"/>
<evidence type="ECO:0000256" key="1">
    <source>
        <dbReference type="ARBA" id="ARBA00004141"/>
    </source>
</evidence>
<dbReference type="GO" id="GO:0016020">
    <property type="term" value="C:membrane"/>
    <property type="evidence" value="ECO:0007669"/>
    <property type="project" value="UniProtKB-SubCell"/>
</dbReference>
<feature type="transmembrane region" description="Helical" evidence="6">
    <location>
        <begin position="47"/>
        <end position="64"/>
    </location>
</feature>
<evidence type="ECO:0000256" key="3">
    <source>
        <dbReference type="ARBA" id="ARBA00022692"/>
    </source>
</evidence>
<feature type="transmembrane region" description="Helical" evidence="6">
    <location>
        <begin position="664"/>
        <end position="682"/>
    </location>
</feature>
<dbReference type="PROSITE" id="PS00217">
    <property type="entry name" value="SUGAR_TRANSPORT_2"/>
    <property type="match status" value="1"/>
</dbReference>
<evidence type="ECO:0000259" key="7">
    <source>
        <dbReference type="PROSITE" id="PS50850"/>
    </source>
</evidence>
<dbReference type="GO" id="GO:0005351">
    <property type="term" value="F:carbohydrate:proton symporter activity"/>
    <property type="evidence" value="ECO:0007669"/>
    <property type="project" value="TreeGrafter"/>
</dbReference>
<keyword evidence="4 6" id="KW-1133">Transmembrane helix</keyword>
<gene>
    <name evidence="8" type="primary">HGT1</name>
    <name evidence="8" type="ORF">AK812_SmicGene2243</name>
</gene>
<feature type="domain" description="Major facilitator superfamily (MFS) profile" evidence="7">
    <location>
        <begin position="1"/>
        <end position="161"/>
    </location>
</feature>
<keyword evidence="3 6" id="KW-0812">Transmembrane</keyword>
<name>A0A1Q9F246_SYMMI</name>
<dbReference type="Proteomes" id="UP000186817">
    <property type="component" value="Unassembled WGS sequence"/>
</dbReference>
<feature type="transmembrane region" description="Helical" evidence="6">
    <location>
        <begin position="20"/>
        <end position="40"/>
    </location>
</feature>
<dbReference type="PANTHER" id="PTHR48022">
    <property type="entry name" value="PLASTIDIC GLUCOSE TRANSPORTER 4"/>
    <property type="match status" value="1"/>
</dbReference>
<dbReference type="OrthoDB" id="427630at2759"/>
<dbReference type="InterPro" id="IPR036259">
    <property type="entry name" value="MFS_trans_sf"/>
</dbReference>
<feature type="transmembrane region" description="Helical" evidence="6">
    <location>
        <begin position="600"/>
        <end position="623"/>
    </location>
</feature>
<protein>
    <submittedName>
        <fullName evidence="8">High-affinity glucose transporter</fullName>
    </submittedName>
</protein>
<reference evidence="8 9" key="1">
    <citation type="submission" date="2016-02" db="EMBL/GenBank/DDBJ databases">
        <title>Genome analysis of coral dinoflagellate symbionts highlights evolutionary adaptations to a symbiotic lifestyle.</title>
        <authorList>
            <person name="Aranda M."/>
            <person name="Li Y."/>
            <person name="Liew Y.J."/>
            <person name="Baumgarten S."/>
            <person name="Simakov O."/>
            <person name="Wilson M."/>
            <person name="Piel J."/>
            <person name="Ashoor H."/>
            <person name="Bougouffa S."/>
            <person name="Bajic V.B."/>
            <person name="Ryu T."/>
            <person name="Ravasi T."/>
            <person name="Bayer T."/>
            <person name="Micklem G."/>
            <person name="Kim H."/>
            <person name="Bhak J."/>
            <person name="Lajeunesse T.C."/>
            <person name="Voolstra C.R."/>
        </authorList>
    </citation>
    <scope>NUCLEOTIDE SEQUENCE [LARGE SCALE GENOMIC DNA]</scope>
    <source>
        <strain evidence="8 9">CCMP2467</strain>
    </source>
</reference>
<dbReference type="EMBL" id="LSRX01000025">
    <property type="protein sequence ID" value="OLQ13682.1"/>
    <property type="molecule type" value="Genomic_DNA"/>
</dbReference>
<dbReference type="InterPro" id="IPR050360">
    <property type="entry name" value="MFS_Sugar_Transporters"/>
</dbReference>
<dbReference type="PROSITE" id="PS50850">
    <property type="entry name" value="MFS"/>
    <property type="match status" value="1"/>
</dbReference>
<dbReference type="InterPro" id="IPR020846">
    <property type="entry name" value="MFS_dom"/>
</dbReference>
<keyword evidence="8" id="KW-0813">Transport</keyword>
<feature type="transmembrane region" description="Helical" evidence="6">
    <location>
        <begin position="702"/>
        <end position="720"/>
    </location>
</feature>
<dbReference type="AlphaFoldDB" id="A0A1Q9F246"/>
<feature type="transmembrane region" description="Helical" evidence="6">
    <location>
        <begin position="133"/>
        <end position="155"/>
    </location>
</feature>
<evidence type="ECO:0000256" key="2">
    <source>
        <dbReference type="ARBA" id="ARBA00010992"/>
    </source>
</evidence>
<feature type="transmembrane region" description="Helical" evidence="6">
    <location>
        <begin position="70"/>
        <end position="94"/>
    </location>
</feature>
<dbReference type="InterPro" id="IPR005828">
    <property type="entry name" value="MFS_sugar_transport-like"/>
</dbReference>
<evidence type="ECO:0000256" key="5">
    <source>
        <dbReference type="ARBA" id="ARBA00023136"/>
    </source>
</evidence>
<dbReference type="Pfam" id="PF00083">
    <property type="entry name" value="Sugar_tr"/>
    <property type="match status" value="1"/>
</dbReference>
<evidence type="ECO:0000256" key="4">
    <source>
        <dbReference type="ARBA" id="ARBA00022989"/>
    </source>
</evidence>
<keyword evidence="5 6" id="KW-0472">Membrane</keyword>
<dbReference type="PANTHER" id="PTHR48022:SF2">
    <property type="entry name" value="PLASTIDIC GLUCOSE TRANSPORTER 4"/>
    <property type="match status" value="1"/>
</dbReference>
<comment type="subcellular location">
    <subcellularLocation>
        <location evidence="1">Membrane</location>
        <topology evidence="1">Multi-pass membrane protein</topology>
    </subcellularLocation>
</comment>
<feature type="transmembrane region" description="Helical" evidence="6">
    <location>
        <begin position="106"/>
        <end position="127"/>
    </location>
</feature>